<organism evidence="1 2">
    <name type="scientific">Rodentibacter pneumotropicus</name>
    <dbReference type="NCBI Taxonomy" id="758"/>
    <lineage>
        <taxon>Bacteria</taxon>
        <taxon>Pseudomonadati</taxon>
        <taxon>Pseudomonadota</taxon>
        <taxon>Gammaproteobacteria</taxon>
        <taxon>Pasteurellales</taxon>
        <taxon>Pasteurellaceae</taxon>
        <taxon>Rodentibacter</taxon>
    </lineage>
</organism>
<dbReference type="GO" id="GO:0016787">
    <property type="term" value="F:hydrolase activity"/>
    <property type="evidence" value="ECO:0007669"/>
    <property type="project" value="UniProtKB-KW"/>
</dbReference>
<reference evidence="1 2" key="1">
    <citation type="submission" date="2018-12" db="EMBL/GenBank/DDBJ databases">
        <authorList>
            <consortium name="Pathogen Informatics"/>
        </authorList>
    </citation>
    <scope>NUCLEOTIDE SEQUENCE [LARGE SCALE GENOMIC DNA]</scope>
    <source>
        <strain evidence="1 2">NCTC8284</strain>
    </source>
</reference>
<proteinExistence type="predicted"/>
<keyword evidence="1" id="KW-0067">ATP-binding</keyword>
<keyword evidence="1" id="KW-0547">Nucleotide-binding</keyword>
<keyword evidence="1" id="KW-0347">Helicase</keyword>
<name>A0A448MSJ0_9PAST</name>
<accession>A0A448MSJ0</accession>
<gene>
    <name evidence="1" type="primary">recG_2</name>
    <name evidence="1" type="ORF">NCTC8284_03351</name>
</gene>
<evidence type="ECO:0000313" key="1">
    <source>
        <dbReference type="EMBL" id="VEH68123.1"/>
    </source>
</evidence>
<dbReference type="EC" id="3.6.4.12" evidence="1"/>
<dbReference type="GO" id="GO:0003678">
    <property type="term" value="F:DNA helicase activity"/>
    <property type="evidence" value="ECO:0007669"/>
    <property type="project" value="UniProtKB-EC"/>
</dbReference>
<protein>
    <submittedName>
        <fullName evidence="1">ATP-dependent DNA helicase RecG</fullName>
        <ecNumber evidence="1">3.6.4.12</ecNumber>
    </submittedName>
</protein>
<dbReference type="EMBL" id="LR134405">
    <property type="protein sequence ID" value="VEH68123.1"/>
    <property type="molecule type" value="Genomic_DNA"/>
</dbReference>
<dbReference type="Proteomes" id="UP000278733">
    <property type="component" value="Chromosome"/>
</dbReference>
<dbReference type="KEGG" id="rpne:NCTC8284_03351"/>
<keyword evidence="1" id="KW-0378">Hydrolase</keyword>
<sequence>MQIAEILPNEFNPHQFNLKEALHLLHQPPPDISLDALEKGQHPAQQRLIFEELLAHNLAMQKVRLGTQQFSALPLRYQTDLKQRF</sequence>
<evidence type="ECO:0000313" key="2">
    <source>
        <dbReference type="Proteomes" id="UP000278733"/>
    </source>
</evidence>
<dbReference type="AlphaFoldDB" id="A0A448MSJ0"/>